<feature type="transmembrane region" description="Helical" evidence="1">
    <location>
        <begin position="192"/>
        <end position="213"/>
    </location>
</feature>
<protein>
    <recommendedName>
        <fullName evidence="4">Gustatory receptor</fullName>
    </recommendedName>
</protein>
<dbReference type="EMBL" id="CAEY01000348">
    <property type="status" value="NOT_ANNOTATED_CDS"/>
    <property type="molecule type" value="Genomic_DNA"/>
</dbReference>
<dbReference type="HOGENOM" id="CLU_700820_0_0_1"/>
<reference evidence="2" key="2">
    <citation type="submission" date="2015-06" db="UniProtKB">
        <authorList>
            <consortium name="EnsemblMetazoa"/>
        </authorList>
    </citation>
    <scope>IDENTIFICATION</scope>
</reference>
<feature type="transmembrane region" description="Helical" evidence="1">
    <location>
        <begin position="293"/>
        <end position="312"/>
    </location>
</feature>
<feature type="transmembrane region" description="Helical" evidence="1">
    <location>
        <begin position="38"/>
        <end position="56"/>
    </location>
</feature>
<evidence type="ECO:0000256" key="1">
    <source>
        <dbReference type="SAM" id="Phobius"/>
    </source>
</evidence>
<dbReference type="AlphaFoldDB" id="T1KQ66"/>
<dbReference type="Proteomes" id="UP000015104">
    <property type="component" value="Unassembled WGS sequence"/>
</dbReference>
<sequence>MDKLKYPKTRVKLSKYFTKYSFLWLTYLALPSPWYNRLISWLGLLSLISFTVRIYLFTNYELEPVVALYLGDYAINFGQSHDLLLFLDLCWILCALIGWILIHQSNTSIHKQTWFHSLAILDGTVDHPKRFQCTSESAVGLASTILFICMKSSLIAGSVFAWCFYLPHFIANFNCFSLFINLVRDSLLASASAFYTNACCVNFGYLFSFYAFLTGQRIDYIVRSLKQQSMKSHSSRRIVFSNANDVISILKQVDQTSSFWSPLNSITFIFTFIASILILYLVFFVTLDNITRITLIALGIINFACGQSINLLSGTYARLKLDQCHKQLYSLLTSTQFKLNHKVKLFVIAEYLVNRKLFAIFAVLEMNSLNYLLVAIEMASHLLLVIINANRNSKII</sequence>
<proteinExistence type="predicted"/>
<keyword evidence="1" id="KW-0472">Membrane</keyword>
<reference evidence="3" key="1">
    <citation type="submission" date="2011-08" db="EMBL/GenBank/DDBJ databases">
        <authorList>
            <person name="Rombauts S."/>
        </authorList>
    </citation>
    <scope>NUCLEOTIDE SEQUENCE</scope>
    <source>
        <strain evidence="3">London</strain>
    </source>
</reference>
<dbReference type="EnsemblMetazoa" id="tetur17g03040.1">
    <property type="protein sequence ID" value="tetur17g03040.1"/>
    <property type="gene ID" value="tetur17g03040"/>
</dbReference>
<feature type="transmembrane region" description="Helical" evidence="1">
    <location>
        <begin position="266"/>
        <end position="287"/>
    </location>
</feature>
<feature type="transmembrane region" description="Helical" evidence="1">
    <location>
        <begin position="83"/>
        <end position="102"/>
    </location>
</feature>
<accession>T1KQ66</accession>
<keyword evidence="3" id="KW-1185">Reference proteome</keyword>
<evidence type="ECO:0000313" key="2">
    <source>
        <dbReference type="EnsemblMetazoa" id="tetur17g03040.1"/>
    </source>
</evidence>
<keyword evidence="1" id="KW-0812">Transmembrane</keyword>
<feature type="transmembrane region" description="Helical" evidence="1">
    <location>
        <begin position="159"/>
        <end position="180"/>
    </location>
</feature>
<keyword evidence="1" id="KW-1133">Transmembrane helix</keyword>
<organism evidence="2 3">
    <name type="scientific">Tetranychus urticae</name>
    <name type="common">Two-spotted spider mite</name>
    <dbReference type="NCBI Taxonomy" id="32264"/>
    <lineage>
        <taxon>Eukaryota</taxon>
        <taxon>Metazoa</taxon>
        <taxon>Ecdysozoa</taxon>
        <taxon>Arthropoda</taxon>
        <taxon>Chelicerata</taxon>
        <taxon>Arachnida</taxon>
        <taxon>Acari</taxon>
        <taxon>Acariformes</taxon>
        <taxon>Trombidiformes</taxon>
        <taxon>Prostigmata</taxon>
        <taxon>Eleutherengona</taxon>
        <taxon>Raphignathae</taxon>
        <taxon>Tetranychoidea</taxon>
        <taxon>Tetranychidae</taxon>
        <taxon>Tetranychus</taxon>
    </lineage>
</organism>
<evidence type="ECO:0008006" key="4">
    <source>
        <dbReference type="Google" id="ProtNLM"/>
    </source>
</evidence>
<evidence type="ECO:0000313" key="3">
    <source>
        <dbReference type="Proteomes" id="UP000015104"/>
    </source>
</evidence>
<name>T1KQ66_TETUR</name>